<name>A0A917C3W3_9PROT</name>
<proteinExistence type="predicted"/>
<reference evidence="1" key="1">
    <citation type="journal article" date="2014" name="Int. J. Syst. Evol. Microbiol.">
        <title>Complete genome sequence of Corynebacterium casei LMG S-19264T (=DSM 44701T), isolated from a smear-ripened cheese.</title>
        <authorList>
            <consortium name="US DOE Joint Genome Institute (JGI-PGF)"/>
            <person name="Walter F."/>
            <person name="Albersmeier A."/>
            <person name="Kalinowski J."/>
            <person name="Ruckert C."/>
        </authorList>
    </citation>
    <scope>NUCLEOTIDE SEQUENCE</scope>
    <source>
        <strain evidence="1">CGMCC 1.15254</strain>
    </source>
</reference>
<dbReference type="EMBL" id="BMHV01000014">
    <property type="protein sequence ID" value="GGF66889.1"/>
    <property type="molecule type" value="Genomic_DNA"/>
</dbReference>
<keyword evidence="2" id="KW-1185">Reference proteome</keyword>
<protein>
    <submittedName>
        <fullName evidence="1">Uncharacterized protein</fullName>
    </submittedName>
</protein>
<evidence type="ECO:0000313" key="2">
    <source>
        <dbReference type="Proteomes" id="UP000632498"/>
    </source>
</evidence>
<reference evidence="1" key="2">
    <citation type="submission" date="2020-09" db="EMBL/GenBank/DDBJ databases">
        <authorList>
            <person name="Sun Q."/>
            <person name="Zhou Y."/>
        </authorList>
    </citation>
    <scope>NUCLEOTIDE SEQUENCE</scope>
    <source>
        <strain evidence="1">CGMCC 1.15254</strain>
    </source>
</reference>
<dbReference type="Proteomes" id="UP000632498">
    <property type="component" value="Unassembled WGS sequence"/>
</dbReference>
<accession>A0A917C3W3</accession>
<organism evidence="1 2">
    <name type="scientific">Terasakiella brassicae</name>
    <dbReference type="NCBI Taxonomy" id="1634917"/>
    <lineage>
        <taxon>Bacteria</taxon>
        <taxon>Pseudomonadati</taxon>
        <taxon>Pseudomonadota</taxon>
        <taxon>Alphaproteobacteria</taxon>
        <taxon>Rhodospirillales</taxon>
        <taxon>Terasakiellaceae</taxon>
        <taxon>Terasakiella</taxon>
    </lineage>
</organism>
<dbReference type="RefSeq" id="WP_188664737.1">
    <property type="nucleotide sequence ID" value="NZ_BMHV01000014.1"/>
</dbReference>
<comment type="caution">
    <text evidence="1">The sequence shown here is derived from an EMBL/GenBank/DDBJ whole genome shotgun (WGS) entry which is preliminary data.</text>
</comment>
<sequence>MTISIAWIRKLPDGEELIFASDSRLSGGYQWDTAQKIFPLAGINAVISFAGDCDLAIPLVHQIKSSCENYGQFRDGSVDIHEVKGHILRIINDMRKNFAHAAPGVLEEMDKKTKILLGGFSFQKKRLVFWRLSHNRSIGEFAAENPTKWHKAYDSRKLFVFCGDHYDEFHKNLALKSWGDDSIEYFDKEPLEVLIDMLQSEEYNAIGGSPQMVKVYEHRNFLPFAFKWNTSKGMKVHLFGRPFMEYEKTTYPIMDSKMGILYPLQHLPTGLEKV</sequence>
<evidence type="ECO:0000313" key="1">
    <source>
        <dbReference type="EMBL" id="GGF66889.1"/>
    </source>
</evidence>
<gene>
    <name evidence="1" type="ORF">GCM10011332_21250</name>
</gene>
<dbReference type="AlphaFoldDB" id="A0A917C3W3"/>